<gene>
    <name evidence="1" type="ORF">GRX03_05275</name>
</gene>
<name>A0A6B0T1H6_9EURY</name>
<dbReference type="EMBL" id="WUUT01000001">
    <property type="protein sequence ID" value="MXR51017.1"/>
    <property type="molecule type" value="Genomic_DNA"/>
</dbReference>
<reference evidence="1 2" key="1">
    <citation type="submission" date="2019-12" db="EMBL/GenBank/DDBJ databases">
        <title>Isolation and characterization of three novel carbon monoxide-oxidizing members of Halobacteria from salione crusts and soils.</title>
        <authorList>
            <person name="Myers M.R."/>
            <person name="King G.M."/>
        </authorList>
    </citation>
    <scope>NUCLEOTIDE SEQUENCE [LARGE SCALE GENOMIC DNA]</scope>
    <source>
        <strain evidence="1 2">WSH3</strain>
    </source>
</reference>
<protein>
    <submittedName>
        <fullName evidence="1">Uncharacterized protein</fullName>
    </submittedName>
</protein>
<sequence>MMDVDLPDEIRGHVENELDHLIRHIDHFREEWLAQADINPSDDEAVVAFALGAVMIEMEHYLEDEFDDEDSDEYLQEAAKIVKSGVRRFSARFARSR</sequence>
<comment type="caution">
    <text evidence="1">The sequence shown here is derived from an EMBL/GenBank/DDBJ whole genome shotgun (WGS) entry which is preliminary data.</text>
</comment>
<dbReference type="Proteomes" id="UP000466535">
    <property type="component" value="Unassembled WGS sequence"/>
</dbReference>
<dbReference type="AlphaFoldDB" id="A0A6B0T1H6"/>
<accession>A0A6B0T1H6</accession>
<organism evidence="1 2">
    <name type="scientific">Halovenus carboxidivorans</name>
    <dbReference type="NCBI Taxonomy" id="2692199"/>
    <lineage>
        <taxon>Archaea</taxon>
        <taxon>Methanobacteriati</taxon>
        <taxon>Methanobacteriota</taxon>
        <taxon>Stenosarchaea group</taxon>
        <taxon>Halobacteria</taxon>
        <taxon>Halobacteriales</taxon>
        <taxon>Haloarculaceae</taxon>
        <taxon>Halovenus</taxon>
    </lineage>
</organism>
<proteinExistence type="predicted"/>
<dbReference type="RefSeq" id="WP_159763097.1">
    <property type="nucleotide sequence ID" value="NZ_WUUT01000001.1"/>
</dbReference>
<evidence type="ECO:0000313" key="2">
    <source>
        <dbReference type="Proteomes" id="UP000466535"/>
    </source>
</evidence>
<keyword evidence="2" id="KW-1185">Reference proteome</keyword>
<evidence type="ECO:0000313" key="1">
    <source>
        <dbReference type="EMBL" id="MXR51017.1"/>
    </source>
</evidence>